<name>T1L113_TETUR</name>
<sequence>MLLFMLLFEKNKWKGKREDETRNIERDRKVRKKDEDEIDTHVDMKLR</sequence>
<reference evidence="2" key="2">
    <citation type="submission" date="2015-06" db="UniProtKB">
        <authorList>
            <consortium name="EnsemblMetazoa"/>
        </authorList>
    </citation>
    <scope>IDENTIFICATION</scope>
</reference>
<proteinExistence type="predicted"/>
<keyword evidence="3" id="KW-1185">Reference proteome</keyword>
<feature type="region of interest" description="Disordered" evidence="1">
    <location>
        <begin position="28"/>
        <end position="47"/>
    </location>
</feature>
<dbReference type="EMBL" id="CAEY01000889">
    <property type="status" value="NOT_ANNOTATED_CDS"/>
    <property type="molecule type" value="Genomic_DNA"/>
</dbReference>
<accession>T1L113</accession>
<evidence type="ECO:0000313" key="3">
    <source>
        <dbReference type="Proteomes" id="UP000015104"/>
    </source>
</evidence>
<dbReference type="AlphaFoldDB" id="T1L113"/>
<dbReference type="Proteomes" id="UP000015104">
    <property type="component" value="Unassembled WGS sequence"/>
</dbReference>
<dbReference type="EnsemblMetazoa" id="tetur31g00100.1">
    <property type="protein sequence ID" value="tetur31g00100.1"/>
    <property type="gene ID" value="tetur31g00100"/>
</dbReference>
<reference evidence="3" key="1">
    <citation type="submission" date="2011-08" db="EMBL/GenBank/DDBJ databases">
        <authorList>
            <person name="Rombauts S."/>
        </authorList>
    </citation>
    <scope>NUCLEOTIDE SEQUENCE</scope>
    <source>
        <strain evidence="3">London</strain>
    </source>
</reference>
<evidence type="ECO:0000256" key="1">
    <source>
        <dbReference type="SAM" id="MobiDB-lite"/>
    </source>
</evidence>
<organism evidence="2 3">
    <name type="scientific">Tetranychus urticae</name>
    <name type="common">Two-spotted spider mite</name>
    <dbReference type="NCBI Taxonomy" id="32264"/>
    <lineage>
        <taxon>Eukaryota</taxon>
        <taxon>Metazoa</taxon>
        <taxon>Ecdysozoa</taxon>
        <taxon>Arthropoda</taxon>
        <taxon>Chelicerata</taxon>
        <taxon>Arachnida</taxon>
        <taxon>Acari</taxon>
        <taxon>Acariformes</taxon>
        <taxon>Trombidiformes</taxon>
        <taxon>Prostigmata</taxon>
        <taxon>Eleutherengona</taxon>
        <taxon>Raphignathae</taxon>
        <taxon>Tetranychoidea</taxon>
        <taxon>Tetranychidae</taxon>
        <taxon>Tetranychus</taxon>
    </lineage>
</organism>
<dbReference type="HOGENOM" id="CLU_3176025_0_0_1"/>
<protein>
    <submittedName>
        <fullName evidence="2">Uncharacterized protein</fullName>
    </submittedName>
</protein>
<evidence type="ECO:0000313" key="2">
    <source>
        <dbReference type="EnsemblMetazoa" id="tetur31g00100.1"/>
    </source>
</evidence>